<organism evidence="2 3">
    <name type="scientific">Methylorubrum populi</name>
    <dbReference type="NCBI Taxonomy" id="223967"/>
    <lineage>
        <taxon>Bacteria</taxon>
        <taxon>Pseudomonadati</taxon>
        <taxon>Pseudomonadota</taxon>
        <taxon>Alphaproteobacteria</taxon>
        <taxon>Hyphomicrobiales</taxon>
        <taxon>Methylobacteriaceae</taxon>
        <taxon>Methylorubrum</taxon>
    </lineage>
</organism>
<dbReference type="RefSeq" id="WP_152277162.1">
    <property type="nucleotide sequence ID" value="NZ_WEKV01000010.1"/>
</dbReference>
<dbReference type="InterPro" id="IPR024399">
    <property type="entry name" value="DUF2628"/>
</dbReference>
<dbReference type="Proteomes" id="UP000469949">
    <property type="component" value="Unassembled WGS sequence"/>
</dbReference>
<evidence type="ECO:0000313" key="3">
    <source>
        <dbReference type="Proteomes" id="UP000469949"/>
    </source>
</evidence>
<keyword evidence="1" id="KW-0812">Transmembrane</keyword>
<keyword evidence="1" id="KW-1133">Transmembrane helix</keyword>
<dbReference type="Pfam" id="PF10947">
    <property type="entry name" value="DUF2628"/>
    <property type="match status" value="1"/>
</dbReference>
<name>A0A833N1Q3_9HYPH</name>
<protein>
    <recommendedName>
        <fullName evidence="4">DUF2628 domain-containing protein</fullName>
    </recommendedName>
</protein>
<reference evidence="2 3" key="1">
    <citation type="submission" date="2019-10" db="EMBL/GenBank/DDBJ databases">
        <title>Draft Genome Sequence of the Caffeine Degrading Methylotroph Methylorubrum populi PINKEL.</title>
        <authorList>
            <person name="Dawson S.C."/>
            <person name="Zhang X."/>
            <person name="Wright M.E."/>
            <person name="Sharma G."/>
            <person name="Langner J.T."/>
            <person name="Ditty J.L."/>
            <person name="Subuyuj G.A."/>
        </authorList>
    </citation>
    <scope>NUCLEOTIDE SEQUENCE [LARGE SCALE GENOMIC DNA]</scope>
    <source>
        <strain evidence="2 3">Pinkel</strain>
    </source>
</reference>
<accession>A0A833N1Q3</accession>
<comment type="caution">
    <text evidence="2">The sequence shown here is derived from an EMBL/GenBank/DDBJ whole genome shotgun (WGS) entry which is preliminary data.</text>
</comment>
<proteinExistence type="predicted"/>
<keyword evidence="1" id="KW-0472">Membrane</keyword>
<dbReference type="EMBL" id="WEKV01000010">
    <property type="protein sequence ID" value="KAB7784500.1"/>
    <property type="molecule type" value="Genomic_DNA"/>
</dbReference>
<feature type="transmembrane region" description="Helical" evidence="1">
    <location>
        <begin position="47"/>
        <end position="67"/>
    </location>
</feature>
<evidence type="ECO:0000256" key="1">
    <source>
        <dbReference type="SAM" id="Phobius"/>
    </source>
</evidence>
<evidence type="ECO:0008006" key="4">
    <source>
        <dbReference type="Google" id="ProtNLM"/>
    </source>
</evidence>
<dbReference type="AlphaFoldDB" id="A0A833N1Q3"/>
<gene>
    <name evidence="2" type="ORF">F8B43_2533</name>
</gene>
<sequence length="162" mass="17154">MRTYTLHVPEGAPRGDTRALEQAHIVRDGFSWGAFAFTVLWFVRHRLWLAALLVLVGLAALGFAGRALGLSPFAALVAVGLASLLIGMEASSLRRWTYGRRGKPARDAVIAGSQEEAELKAAARWLDAEAAPGVAAPVASRPAPRRGDDAVIGLFPASEGGR</sequence>
<feature type="transmembrane region" description="Helical" evidence="1">
    <location>
        <begin position="73"/>
        <end position="93"/>
    </location>
</feature>
<evidence type="ECO:0000313" key="2">
    <source>
        <dbReference type="EMBL" id="KAB7784500.1"/>
    </source>
</evidence>